<keyword evidence="4" id="KW-0862">Zinc</keyword>
<evidence type="ECO:0000256" key="4">
    <source>
        <dbReference type="ARBA" id="ARBA00022833"/>
    </source>
</evidence>
<evidence type="ECO:0000256" key="5">
    <source>
        <dbReference type="ARBA" id="ARBA00024029"/>
    </source>
</evidence>
<keyword evidence="2" id="KW-0479">Metal-binding</keyword>
<gene>
    <name evidence="6" type="ORF">PXH66_09530</name>
</gene>
<dbReference type="GO" id="GO:0016811">
    <property type="term" value="F:hydrolase activity, acting on carbon-nitrogen (but not peptide) bonds, in linear amides"/>
    <property type="evidence" value="ECO:0007669"/>
    <property type="project" value="TreeGrafter"/>
</dbReference>
<dbReference type="Gene3D" id="3.40.50.10310">
    <property type="entry name" value="Creatininase"/>
    <property type="match status" value="2"/>
</dbReference>
<dbReference type="PANTHER" id="PTHR35005:SF1">
    <property type="entry name" value="2-AMINO-5-FORMYLAMINO-6-RIBOSYLAMINOPYRIMIDIN-4(3H)-ONE 5'-MONOPHOSPHATE DEFORMYLASE"/>
    <property type="match status" value="1"/>
</dbReference>
<comment type="cofactor">
    <cofactor evidence="1">
        <name>Zn(2+)</name>
        <dbReference type="ChEBI" id="CHEBI:29105"/>
    </cofactor>
</comment>
<organism evidence="6 7">
    <name type="scientific">Synoicihabitans lomoniglobus</name>
    <dbReference type="NCBI Taxonomy" id="2909285"/>
    <lineage>
        <taxon>Bacteria</taxon>
        <taxon>Pseudomonadati</taxon>
        <taxon>Verrucomicrobiota</taxon>
        <taxon>Opitutia</taxon>
        <taxon>Opitutales</taxon>
        <taxon>Opitutaceae</taxon>
        <taxon>Synoicihabitans</taxon>
    </lineage>
</organism>
<dbReference type="RefSeq" id="WP_330931354.1">
    <property type="nucleotide sequence ID" value="NZ_CP119075.1"/>
</dbReference>
<dbReference type="InterPro" id="IPR024087">
    <property type="entry name" value="Creatininase-like_sf"/>
</dbReference>
<evidence type="ECO:0000256" key="3">
    <source>
        <dbReference type="ARBA" id="ARBA00022801"/>
    </source>
</evidence>
<reference evidence="6" key="1">
    <citation type="submission" date="2023-03" db="EMBL/GenBank/DDBJ databases">
        <title>Lomoglobus Profundus gen. nov., sp. nov., a novel member of the phylum Verrucomicrobia, isolated from deep-marine sediment of South China Sea.</title>
        <authorList>
            <person name="Ahmad T."/>
            <person name="Ishaq S.E."/>
            <person name="Wang F."/>
        </authorList>
    </citation>
    <scope>NUCLEOTIDE SEQUENCE</scope>
    <source>
        <strain evidence="6">LMO-M01</strain>
    </source>
</reference>
<keyword evidence="3" id="KW-0378">Hydrolase</keyword>
<dbReference type="InterPro" id="IPR003785">
    <property type="entry name" value="Creatininase/forma_Hydrolase"/>
</dbReference>
<dbReference type="GO" id="GO:0046872">
    <property type="term" value="F:metal ion binding"/>
    <property type="evidence" value="ECO:0007669"/>
    <property type="project" value="UniProtKB-KW"/>
</dbReference>
<dbReference type="Pfam" id="PF02633">
    <property type="entry name" value="Creatininase"/>
    <property type="match status" value="2"/>
</dbReference>
<name>A0AAF0CS84_9BACT</name>
<proteinExistence type="inferred from homology"/>
<protein>
    <submittedName>
        <fullName evidence="6">Creatininase family protein</fullName>
    </submittedName>
</protein>
<dbReference type="GO" id="GO:0009231">
    <property type="term" value="P:riboflavin biosynthetic process"/>
    <property type="evidence" value="ECO:0007669"/>
    <property type="project" value="TreeGrafter"/>
</dbReference>
<evidence type="ECO:0000256" key="2">
    <source>
        <dbReference type="ARBA" id="ARBA00022723"/>
    </source>
</evidence>
<dbReference type="AlphaFoldDB" id="A0AAF0CS84"/>
<evidence type="ECO:0000313" key="6">
    <source>
        <dbReference type="EMBL" id="WED67091.1"/>
    </source>
</evidence>
<dbReference type="SUPFAM" id="SSF102215">
    <property type="entry name" value="Creatininase"/>
    <property type="match status" value="2"/>
</dbReference>
<comment type="similarity">
    <text evidence="5">Belongs to the creatininase superfamily.</text>
</comment>
<dbReference type="KEGG" id="slom:PXH66_09530"/>
<dbReference type="Proteomes" id="UP001218638">
    <property type="component" value="Chromosome"/>
</dbReference>
<dbReference type="EMBL" id="CP119075">
    <property type="protein sequence ID" value="WED67091.1"/>
    <property type="molecule type" value="Genomic_DNA"/>
</dbReference>
<keyword evidence="7" id="KW-1185">Reference proteome</keyword>
<evidence type="ECO:0000313" key="7">
    <source>
        <dbReference type="Proteomes" id="UP001218638"/>
    </source>
</evidence>
<accession>A0AAF0CS84</accession>
<sequence>MPFPPFAHPALADAPTDSAWSHFATTAFPGPSRDATTLAILPVHGFADHGLGLPLDIEEVIGASILRDAITHSADRVTARVLPPLRFGLTPYGPALGAPDPETLHALIREIALGVKTAGYSKLVFWSTSPWNAEIIDAASRDTRIELGLQTFVIELAGIGLNLHPASGDRTAAQSLGAALLGVAPAEVSNDQPVAPQDRRFRPGAWHSSPIVKFDPSIDPVAIRTTAVTSLANLLGEVDARAPLGSSEHGQFAPVEFAHMSLPPAVPWPQGVRSRYLPALTPADLQAISDKAAALVVIPVGAIEQHGPHLPVGVDAIIGAGAVAGLVQRLPVDAPIWIGPSVTYGKSNEHIDYPGTVSISARSLRRLLRVLVHDLHGHGFRQFAFLNTHGGNSAVLVYTLRELQTEFGVRAGMLRVASSPELSAQESTWGFHAGEWETSIMLTLTPDLVDMDKAICHYPAHLGDAGQLRPESAPAIYSWMTRDIASAGVMGDATAASPEKGQRWFAQAMDQLAAQVMGLTTPSQ</sequence>
<dbReference type="PANTHER" id="PTHR35005">
    <property type="entry name" value="3-DEHYDRO-SCYLLO-INOSOSE HYDROLASE"/>
    <property type="match status" value="1"/>
</dbReference>
<evidence type="ECO:0000256" key="1">
    <source>
        <dbReference type="ARBA" id="ARBA00001947"/>
    </source>
</evidence>